<keyword evidence="1" id="KW-0418">Kinase</keyword>
<dbReference type="GO" id="GO:0005524">
    <property type="term" value="F:ATP binding"/>
    <property type="evidence" value="ECO:0007669"/>
    <property type="project" value="UniProtKB-KW"/>
</dbReference>
<evidence type="ECO:0000256" key="2">
    <source>
        <dbReference type="ARBA" id="ARBA00023012"/>
    </source>
</evidence>
<keyword evidence="3" id="KW-0812">Transmembrane</keyword>
<protein>
    <submittedName>
        <fullName evidence="5">ATP-binding protein</fullName>
    </submittedName>
</protein>
<reference evidence="5" key="2">
    <citation type="submission" date="2021-04" db="EMBL/GenBank/DDBJ databases">
        <authorList>
            <person name="Gilroy R."/>
        </authorList>
    </citation>
    <scope>NUCLEOTIDE SEQUENCE</scope>
    <source>
        <strain evidence="5">CHK179-28034</strain>
    </source>
</reference>
<dbReference type="PANTHER" id="PTHR40448:SF1">
    <property type="entry name" value="TWO-COMPONENT SENSOR HISTIDINE KINASE"/>
    <property type="match status" value="1"/>
</dbReference>
<accession>A0A9D2EKP0</accession>
<dbReference type="AlphaFoldDB" id="A0A9D2EKP0"/>
<evidence type="ECO:0000313" key="5">
    <source>
        <dbReference type="EMBL" id="HIZ39273.1"/>
    </source>
</evidence>
<dbReference type="SUPFAM" id="SSF55874">
    <property type="entry name" value="ATPase domain of HSP90 chaperone/DNA topoisomerase II/histidine kinase"/>
    <property type="match status" value="1"/>
</dbReference>
<evidence type="ECO:0000256" key="3">
    <source>
        <dbReference type="SAM" id="Phobius"/>
    </source>
</evidence>
<dbReference type="InterPro" id="IPR032834">
    <property type="entry name" value="NatK-like_C"/>
</dbReference>
<reference evidence="5" key="1">
    <citation type="journal article" date="2021" name="PeerJ">
        <title>Extensive microbial diversity within the chicken gut microbiome revealed by metagenomics and culture.</title>
        <authorList>
            <person name="Gilroy R."/>
            <person name="Ravi A."/>
            <person name="Getino M."/>
            <person name="Pursley I."/>
            <person name="Horton D.L."/>
            <person name="Alikhan N.F."/>
            <person name="Baker D."/>
            <person name="Gharbi K."/>
            <person name="Hall N."/>
            <person name="Watson M."/>
            <person name="Adriaenssens E.M."/>
            <person name="Foster-Nyarko E."/>
            <person name="Jarju S."/>
            <person name="Secka A."/>
            <person name="Antonio M."/>
            <person name="Oren A."/>
            <person name="Chaudhuri R.R."/>
            <person name="La Ragione R."/>
            <person name="Hildebrand F."/>
            <person name="Pallen M.J."/>
        </authorList>
    </citation>
    <scope>NUCLEOTIDE SEQUENCE</scope>
    <source>
        <strain evidence="5">CHK179-28034</strain>
    </source>
</reference>
<keyword evidence="3" id="KW-0472">Membrane</keyword>
<comment type="caution">
    <text evidence="5">The sequence shown here is derived from an EMBL/GenBank/DDBJ whole genome shotgun (WGS) entry which is preliminary data.</text>
</comment>
<feature type="transmembrane region" description="Helical" evidence="3">
    <location>
        <begin position="59"/>
        <end position="76"/>
    </location>
</feature>
<dbReference type="GO" id="GO:0000160">
    <property type="term" value="P:phosphorelay signal transduction system"/>
    <property type="evidence" value="ECO:0007669"/>
    <property type="project" value="UniProtKB-KW"/>
</dbReference>
<dbReference type="GO" id="GO:0016301">
    <property type="term" value="F:kinase activity"/>
    <property type="evidence" value="ECO:0007669"/>
    <property type="project" value="UniProtKB-KW"/>
</dbReference>
<proteinExistence type="predicted"/>
<organism evidence="5 6">
    <name type="scientific">Candidatus Anaerobutyricum stercoris</name>
    <dbReference type="NCBI Taxonomy" id="2838457"/>
    <lineage>
        <taxon>Bacteria</taxon>
        <taxon>Bacillati</taxon>
        <taxon>Bacillota</taxon>
        <taxon>Clostridia</taxon>
        <taxon>Lachnospirales</taxon>
        <taxon>Lachnospiraceae</taxon>
        <taxon>Anaerobutyricum</taxon>
    </lineage>
</organism>
<dbReference type="PROSITE" id="PS50109">
    <property type="entry name" value="HIS_KIN"/>
    <property type="match status" value="1"/>
</dbReference>
<dbReference type="InterPro" id="IPR005467">
    <property type="entry name" value="His_kinase_dom"/>
</dbReference>
<evidence type="ECO:0000259" key="4">
    <source>
        <dbReference type="PROSITE" id="PS50109"/>
    </source>
</evidence>
<feature type="transmembrane region" description="Helical" evidence="3">
    <location>
        <begin position="83"/>
        <end position="104"/>
    </location>
</feature>
<feature type="transmembrane region" description="Helical" evidence="3">
    <location>
        <begin position="116"/>
        <end position="136"/>
    </location>
</feature>
<dbReference type="Gene3D" id="3.30.565.10">
    <property type="entry name" value="Histidine kinase-like ATPase, C-terminal domain"/>
    <property type="match status" value="1"/>
</dbReference>
<sequence length="414" mass="47375">MIDSIICMGANAFRIYLTSRCMNAFFRTEEGSERKMILAFGAFYAVNTFLYLIFNTASINLACNIIGIYLLTFLYPSKIRMKLFVTVVICALNMACDVIVVMLFVDYRDGEMFSQIYQVMIVLLFFACEIIVEKILAYREKQEDIHSMFLLIVPVCSILMLRYMTKEHSSMDHDAVVASIGVLVMNFVVFYLYHLSIKAFSAKCENIILKQNLEAYGNQLEIIARTSDRIKSLRHDMKHHINEIRILAGKNDLEGIREYLSSMEDFLQTPDEAIESGDVEMDSLLNYMLARARKEQIAVQAKVSLSDAGRHSFDMNIILGNLLENAIEAARQTEEKKLTVAIKEEKGVLKIYIENSYNGTLIQKGTRLITTKKEKELHGLGLGSVENIVQKYHGEMEIEKEKNMFSVRVLLYLP</sequence>
<dbReference type="Proteomes" id="UP000824049">
    <property type="component" value="Unassembled WGS sequence"/>
</dbReference>
<keyword evidence="5" id="KW-0547">Nucleotide-binding</keyword>
<gene>
    <name evidence="5" type="ORF">H9968_04990</name>
</gene>
<keyword evidence="5" id="KW-0067">ATP-binding</keyword>
<dbReference type="CDD" id="cd16935">
    <property type="entry name" value="HATPase_AgrC-ComD-like"/>
    <property type="match status" value="1"/>
</dbReference>
<keyword evidence="3" id="KW-1133">Transmembrane helix</keyword>
<keyword evidence="2" id="KW-0902">Two-component regulatory system</keyword>
<dbReference type="InterPro" id="IPR036890">
    <property type="entry name" value="HATPase_C_sf"/>
</dbReference>
<feature type="domain" description="Histidine kinase" evidence="4">
    <location>
        <begin position="318"/>
        <end position="414"/>
    </location>
</feature>
<keyword evidence="1" id="KW-0808">Transferase</keyword>
<dbReference type="Pfam" id="PF14501">
    <property type="entry name" value="HATPase_c_5"/>
    <property type="match status" value="1"/>
</dbReference>
<dbReference type="GO" id="GO:0042802">
    <property type="term" value="F:identical protein binding"/>
    <property type="evidence" value="ECO:0007669"/>
    <property type="project" value="TreeGrafter"/>
</dbReference>
<feature type="transmembrane region" description="Helical" evidence="3">
    <location>
        <begin position="148"/>
        <end position="164"/>
    </location>
</feature>
<evidence type="ECO:0000313" key="6">
    <source>
        <dbReference type="Proteomes" id="UP000824049"/>
    </source>
</evidence>
<evidence type="ECO:0000256" key="1">
    <source>
        <dbReference type="ARBA" id="ARBA00022777"/>
    </source>
</evidence>
<feature type="transmembrane region" description="Helical" evidence="3">
    <location>
        <begin position="176"/>
        <end position="193"/>
    </location>
</feature>
<dbReference type="PANTHER" id="PTHR40448">
    <property type="entry name" value="TWO-COMPONENT SENSOR HISTIDINE KINASE"/>
    <property type="match status" value="1"/>
</dbReference>
<dbReference type="EMBL" id="DXBR01000049">
    <property type="protein sequence ID" value="HIZ39273.1"/>
    <property type="molecule type" value="Genomic_DNA"/>
</dbReference>
<name>A0A9D2EKP0_9FIRM</name>